<feature type="region of interest" description="Disordered" evidence="11">
    <location>
        <begin position="743"/>
        <end position="777"/>
    </location>
</feature>
<keyword evidence="5 10" id="KW-0808">Transferase</keyword>
<feature type="active site" description="Nucleophile" evidence="10">
    <location>
        <position position="326"/>
    </location>
</feature>
<feature type="binding site" evidence="10">
    <location>
        <position position="273"/>
    </location>
    <ligand>
        <name>S-adenosyl-L-methionine</name>
        <dbReference type="ChEBI" id="CHEBI:59789"/>
    </ligand>
</feature>
<dbReference type="PANTHER" id="PTHR22808">
    <property type="entry name" value="NCL1 YEAST -RELATED NOL1/NOP2/FMU SUN DOMAIN-CONTAINING"/>
    <property type="match status" value="1"/>
</dbReference>
<sequence>MGFGRKKRGNNKNKNAEASNGAEDSNKKTQKFFDERKPFAIIERDNEDFKNYYKQQNLLSEEEFDQFYNHLKTILPSTFRITGSRAAAMEILDVVEKTYVPNMQDVVIDGVKIEPPKPLPWYPDNLGWQVNAPRLVIKKSPEFQKFHRFMVTETEAGNISRQEAVSMVPPLLMDIKPHQWVLDMCAAPGSKTAQIIEAVHSNDKLNEMPTGLVVANDADYKRSHMLVHQSKRLQSPCFMATNHDGAHFPNIHVPREDGSRNPVGWQFDRVLCDVPCSGDGTIRKNEKIWNSWSPIAGLTLHSTQVQIFARGCQLVKLGGRIVYSTCSFNPIENEAVVAEVLRQTKGAIRLVDVSASLPELKRKPGLSTWKVTTKEGEFIESIEDIKDMRQRKKHAASTFPPTAEEAKEMNLDRCLRIYPHQQDTGGFFVAVFEKIKPLTAADRITLAKQKGNQVPESDVVEAEKEMDIVQEEIIPTKRASVDDAVAEEDATLAKKVKTDAAATTTEAADKEEEEAKPYESKPKRDVPGIKEAPFEMMAADSADLKEITEFYGLDPNFPRDQFLLRSDGNAKGRSLYFVSSSIKRVLESKDFSRLQTVNTGVRLFVRQSSPVENGSPFRLTSEGMPILDAVMSDKRRIIVDMNVLKILLVEAFPTLEEFPEQLREKVRSMESGCCIARVDVSQKDVANEQDKVKFTAPLVLPVWKGKNSLNVLLNKKDKRALCQRIFGIIPESTPDHLLQRSTENQELKKEQDAAAAAASASASVTPDADVAITEETQ</sequence>
<evidence type="ECO:0000256" key="4">
    <source>
        <dbReference type="ARBA" id="ARBA00022603"/>
    </source>
</evidence>
<evidence type="ECO:0000256" key="6">
    <source>
        <dbReference type="ARBA" id="ARBA00022691"/>
    </source>
</evidence>
<dbReference type="PRINTS" id="PR02011">
    <property type="entry name" value="RCMTNCL1"/>
</dbReference>
<evidence type="ECO:0000256" key="8">
    <source>
        <dbReference type="ARBA" id="ARBA00022884"/>
    </source>
</evidence>
<keyword evidence="8 10" id="KW-0694">RNA-binding</keyword>
<keyword evidence="7" id="KW-0819">tRNA processing</keyword>
<dbReference type="InterPro" id="IPR018314">
    <property type="entry name" value="RsmB/NOL1/NOP2-like_CS"/>
</dbReference>
<dbReference type="PROSITE" id="PS51686">
    <property type="entry name" value="SAM_MT_RSMB_NOP"/>
    <property type="match status" value="1"/>
</dbReference>
<dbReference type="GO" id="GO:0000049">
    <property type="term" value="F:tRNA binding"/>
    <property type="evidence" value="ECO:0007669"/>
    <property type="project" value="UniProtKB-KW"/>
</dbReference>
<dbReference type="Pfam" id="PF25378">
    <property type="entry name" value="PUA_NSUN2"/>
    <property type="match status" value="1"/>
</dbReference>
<feature type="binding site" evidence="10">
    <location>
        <position position="244"/>
    </location>
    <ligand>
        <name>S-adenosyl-L-methionine</name>
        <dbReference type="ChEBI" id="CHEBI:59789"/>
    </ligand>
</feature>
<dbReference type="Pfam" id="PF01189">
    <property type="entry name" value="Methyltr_RsmB-F"/>
    <property type="match status" value="1"/>
</dbReference>
<feature type="binding site" evidence="10">
    <location>
        <begin position="185"/>
        <end position="191"/>
    </location>
    <ligand>
        <name>S-adenosyl-L-methionine</name>
        <dbReference type="ChEBI" id="CHEBI:59789"/>
    </ligand>
</feature>
<organism evidence="13">
    <name type="scientific">Mucor ambiguus</name>
    <dbReference type="NCBI Taxonomy" id="91626"/>
    <lineage>
        <taxon>Eukaryota</taxon>
        <taxon>Fungi</taxon>
        <taxon>Fungi incertae sedis</taxon>
        <taxon>Mucoromycota</taxon>
        <taxon>Mucoromycotina</taxon>
        <taxon>Mucoromycetes</taxon>
        <taxon>Mucorales</taxon>
        <taxon>Mucorineae</taxon>
        <taxon>Mucoraceae</taxon>
        <taxon>Mucor</taxon>
    </lineage>
</organism>
<dbReference type="InterPro" id="IPR057286">
    <property type="entry name" value="PUA_NSUN2"/>
</dbReference>
<dbReference type="PRINTS" id="PR02008">
    <property type="entry name" value="RCMTFAMILY"/>
</dbReference>
<evidence type="ECO:0000256" key="10">
    <source>
        <dbReference type="PROSITE-ProRule" id="PRU01023"/>
    </source>
</evidence>
<dbReference type="PANTHER" id="PTHR22808:SF1">
    <property type="entry name" value="RNA CYTOSINE-C(5)-METHYLTRANSFERASE NSUN2-RELATED"/>
    <property type="match status" value="1"/>
</dbReference>
<keyword evidence="9" id="KW-0539">Nucleus</keyword>
<dbReference type="Pfam" id="PF25376">
    <property type="entry name" value="Pre-PUA_NSUN2"/>
    <property type="match status" value="1"/>
</dbReference>
<feature type="region of interest" description="Disordered" evidence="11">
    <location>
        <begin position="1"/>
        <end position="31"/>
    </location>
</feature>
<dbReference type="InterPro" id="IPR057285">
    <property type="entry name" value="Pre-PUA_NSUN2"/>
</dbReference>
<dbReference type="GO" id="GO:0005634">
    <property type="term" value="C:nucleus"/>
    <property type="evidence" value="ECO:0007669"/>
    <property type="project" value="UniProtKB-SubCell"/>
</dbReference>
<evidence type="ECO:0000313" key="14">
    <source>
        <dbReference type="Proteomes" id="UP000053815"/>
    </source>
</evidence>
<feature type="region of interest" description="Disordered" evidence="11">
    <location>
        <begin position="497"/>
        <end position="527"/>
    </location>
</feature>
<evidence type="ECO:0000256" key="9">
    <source>
        <dbReference type="ARBA" id="ARBA00023242"/>
    </source>
</evidence>
<evidence type="ECO:0000256" key="5">
    <source>
        <dbReference type="ARBA" id="ARBA00022679"/>
    </source>
</evidence>
<dbReference type="SUPFAM" id="SSF53335">
    <property type="entry name" value="S-adenosyl-L-methionine-dependent methyltransferases"/>
    <property type="match status" value="1"/>
</dbReference>
<evidence type="ECO:0000256" key="7">
    <source>
        <dbReference type="ARBA" id="ARBA00022694"/>
    </source>
</evidence>
<keyword evidence="3" id="KW-0820">tRNA-binding</keyword>
<feature type="domain" description="SAM-dependent MTase RsmB/NOP-type" evidence="12">
    <location>
        <begin position="67"/>
        <end position="435"/>
    </location>
</feature>
<feature type="compositionally biased region" description="Basic residues" evidence="11">
    <location>
        <begin position="1"/>
        <end position="11"/>
    </location>
</feature>
<name>A0A0C9MSX6_9FUNG</name>
<proteinExistence type="inferred from homology"/>
<evidence type="ECO:0000256" key="11">
    <source>
        <dbReference type="SAM" id="MobiDB-lite"/>
    </source>
</evidence>
<dbReference type="PROSITE" id="PS01153">
    <property type="entry name" value="NOL1_NOP2_SUN"/>
    <property type="match status" value="1"/>
</dbReference>
<evidence type="ECO:0000256" key="3">
    <source>
        <dbReference type="ARBA" id="ARBA00022555"/>
    </source>
</evidence>
<keyword evidence="6 10" id="KW-0949">S-adenosyl-L-methionine</keyword>
<dbReference type="Proteomes" id="UP000053815">
    <property type="component" value="Unassembled WGS sequence"/>
</dbReference>
<feature type="compositionally biased region" description="Low complexity" evidence="11">
    <location>
        <begin position="753"/>
        <end position="763"/>
    </location>
</feature>
<dbReference type="OrthoDB" id="6093671at2759"/>
<dbReference type="InterPro" id="IPR049560">
    <property type="entry name" value="MeTrfase_RsmB-F_NOP2_cat"/>
</dbReference>
<keyword evidence="4 10" id="KW-0489">Methyltransferase</keyword>
<dbReference type="InterPro" id="IPR023267">
    <property type="entry name" value="RCMT"/>
</dbReference>
<evidence type="ECO:0000256" key="2">
    <source>
        <dbReference type="ARBA" id="ARBA00007494"/>
    </source>
</evidence>
<dbReference type="GO" id="GO:0005737">
    <property type="term" value="C:cytoplasm"/>
    <property type="evidence" value="ECO:0007669"/>
    <property type="project" value="TreeGrafter"/>
</dbReference>
<gene>
    <name evidence="13" type="ORF">MAM1_0124d05956</name>
</gene>
<keyword evidence="14" id="KW-1185">Reference proteome</keyword>
<dbReference type="AlphaFoldDB" id="A0A0C9MSX6"/>
<evidence type="ECO:0000256" key="1">
    <source>
        <dbReference type="ARBA" id="ARBA00004123"/>
    </source>
</evidence>
<dbReference type="GO" id="GO:0002127">
    <property type="term" value="P:tRNA wobble base cytosine methylation"/>
    <property type="evidence" value="ECO:0007669"/>
    <property type="project" value="EnsemblFungi"/>
</dbReference>
<feature type="compositionally biased region" description="Basic and acidic residues" evidence="11">
    <location>
        <begin position="743"/>
        <end position="752"/>
    </location>
</feature>
<accession>A0A0C9MSX6</accession>
<feature type="compositionally biased region" description="Basic and acidic residues" evidence="11">
    <location>
        <begin position="513"/>
        <end position="527"/>
    </location>
</feature>
<dbReference type="GO" id="GO:0070301">
    <property type="term" value="P:cellular response to hydrogen peroxide"/>
    <property type="evidence" value="ECO:0007669"/>
    <property type="project" value="EnsemblFungi"/>
</dbReference>
<comment type="similarity">
    <text evidence="2 10">Belongs to the class I-like SAM-binding methyltransferase superfamily. RsmB/NOP family.</text>
</comment>
<feature type="binding site" evidence="10">
    <location>
        <position position="217"/>
    </location>
    <ligand>
        <name>S-adenosyl-L-methionine</name>
        <dbReference type="ChEBI" id="CHEBI:59789"/>
    </ligand>
</feature>
<dbReference type="STRING" id="91626.A0A0C9MSX6"/>
<dbReference type="Gene3D" id="3.40.50.150">
    <property type="entry name" value="Vaccinia Virus protein VP39"/>
    <property type="match status" value="1"/>
</dbReference>
<protein>
    <submittedName>
        <fullName evidence="13">S-adenosyl-L-methionine dependent methyltransferase</fullName>
    </submittedName>
</protein>
<dbReference type="GO" id="GO:0016428">
    <property type="term" value="F:tRNA (cytidine-5-)-methyltransferase activity"/>
    <property type="evidence" value="ECO:0007669"/>
    <property type="project" value="EnsemblFungi"/>
</dbReference>
<dbReference type="InterPro" id="IPR029063">
    <property type="entry name" value="SAM-dependent_MTases_sf"/>
</dbReference>
<evidence type="ECO:0000313" key="13">
    <source>
        <dbReference type="EMBL" id="GAN06472.1"/>
    </source>
</evidence>
<dbReference type="InterPro" id="IPR001678">
    <property type="entry name" value="MeTrfase_RsmB-F_NOP2_dom"/>
</dbReference>
<comment type="subcellular location">
    <subcellularLocation>
        <location evidence="1">Nucleus</location>
    </subcellularLocation>
</comment>
<dbReference type="EMBL" id="DF836413">
    <property type="protein sequence ID" value="GAN06472.1"/>
    <property type="molecule type" value="Genomic_DNA"/>
</dbReference>
<evidence type="ECO:0000259" key="12">
    <source>
        <dbReference type="PROSITE" id="PS51686"/>
    </source>
</evidence>
<reference evidence="13" key="1">
    <citation type="submission" date="2014-09" db="EMBL/GenBank/DDBJ databases">
        <title>Draft genome sequence of an oleaginous Mucoromycotina fungus Mucor ambiguus NBRC6742.</title>
        <authorList>
            <person name="Takeda I."/>
            <person name="Yamane N."/>
            <person name="Morita T."/>
            <person name="Tamano K."/>
            <person name="Machida M."/>
            <person name="Baker S."/>
            <person name="Koike H."/>
        </authorList>
    </citation>
    <scope>NUCLEOTIDE SEQUENCE</scope>
    <source>
        <strain evidence="13">NBRC 6742</strain>
    </source>
</reference>
<dbReference type="InterPro" id="IPR023270">
    <property type="entry name" value="RCMT_NCL1"/>
</dbReference>